<dbReference type="PANTHER" id="PTHR12689">
    <property type="entry name" value="A1 CISTRON SPLICING FACTOR AAR2-RELATED"/>
    <property type="match status" value="1"/>
</dbReference>
<feature type="domain" description="AAR2 C-terminal" evidence="10">
    <location>
        <begin position="208"/>
        <end position="363"/>
    </location>
</feature>
<dbReference type="InterPro" id="IPR038514">
    <property type="entry name" value="AAR2_C_sf"/>
</dbReference>
<dbReference type="Pfam" id="PF20981">
    <property type="entry name" value="AAR2_1st"/>
    <property type="match status" value="1"/>
</dbReference>
<evidence type="ECO:0000256" key="6">
    <source>
        <dbReference type="ARBA" id="ARBA00023187"/>
    </source>
</evidence>
<reference evidence="12 13" key="1">
    <citation type="journal article" date="2017" name="Nat. Ecol. Evol.">
        <title>Scallop genome provides insights into evolution of bilaterian karyotype and development.</title>
        <authorList>
            <person name="Wang S."/>
            <person name="Zhang J."/>
            <person name="Jiao W."/>
            <person name="Li J."/>
            <person name="Xun X."/>
            <person name="Sun Y."/>
            <person name="Guo X."/>
            <person name="Huan P."/>
            <person name="Dong B."/>
            <person name="Zhang L."/>
            <person name="Hu X."/>
            <person name="Sun X."/>
            <person name="Wang J."/>
            <person name="Zhao C."/>
            <person name="Wang Y."/>
            <person name="Wang D."/>
            <person name="Huang X."/>
            <person name="Wang R."/>
            <person name="Lv J."/>
            <person name="Li Y."/>
            <person name="Zhang Z."/>
            <person name="Liu B."/>
            <person name="Lu W."/>
            <person name="Hui Y."/>
            <person name="Liang J."/>
            <person name="Zhou Z."/>
            <person name="Hou R."/>
            <person name="Li X."/>
            <person name="Liu Y."/>
            <person name="Li H."/>
            <person name="Ning X."/>
            <person name="Lin Y."/>
            <person name="Zhao L."/>
            <person name="Xing Q."/>
            <person name="Dou J."/>
            <person name="Li Y."/>
            <person name="Mao J."/>
            <person name="Guo H."/>
            <person name="Dou H."/>
            <person name="Li T."/>
            <person name="Mu C."/>
            <person name="Jiang W."/>
            <person name="Fu Q."/>
            <person name="Fu X."/>
            <person name="Miao Y."/>
            <person name="Liu J."/>
            <person name="Yu Q."/>
            <person name="Li R."/>
            <person name="Liao H."/>
            <person name="Li X."/>
            <person name="Kong Y."/>
            <person name="Jiang Z."/>
            <person name="Chourrout D."/>
            <person name="Li R."/>
            <person name="Bao Z."/>
        </authorList>
    </citation>
    <scope>NUCLEOTIDE SEQUENCE [LARGE SCALE GENOMIC DNA]</scope>
    <source>
        <strain evidence="12 13">PY_sf001</strain>
    </source>
</reference>
<keyword evidence="5" id="KW-0747">Spliceosome</keyword>
<dbReference type="Pfam" id="PF05282">
    <property type="entry name" value="AAR2"/>
    <property type="match status" value="1"/>
</dbReference>
<dbReference type="PANTHER" id="PTHR12689:SF4">
    <property type="entry name" value="PROTEIN AAR2 HOMOLOG"/>
    <property type="match status" value="1"/>
</dbReference>
<evidence type="ECO:0000256" key="8">
    <source>
        <dbReference type="ARBA" id="ARBA00047009"/>
    </source>
</evidence>
<evidence type="ECO:0000256" key="4">
    <source>
        <dbReference type="ARBA" id="ARBA00022664"/>
    </source>
</evidence>
<dbReference type="EMBL" id="NEDP02003646">
    <property type="protein sequence ID" value="OWF48151.1"/>
    <property type="molecule type" value="Genomic_DNA"/>
</dbReference>
<keyword evidence="6" id="KW-0508">mRNA splicing</keyword>
<dbReference type="Proteomes" id="UP000242188">
    <property type="component" value="Unassembled WGS sequence"/>
</dbReference>
<protein>
    <recommendedName>
        <fullName evidence="3">Protein AAR2 homolog</fullName>
    </recommendedName>
    <alternativeName>
        <fullName evidence="7">AAR2 splicing factor homolog</fullName>
    </alternativeName>
</protein>
<evidence type="ECO:0000256" key="2">
    <source>
        <dbReference type="ARBA" id="ARBA00006281"/>
    </source>
</evidence>
<dbReference type="FunFam" id="1.25.40.550:FF:000001">
    <property type="entry name" value="AAR2 splicing factor homolog"/>
    <property type="match status" value="1"/>
</dbReference>
<feature type="domain" description="AAR2 N-terminal" evidence="11">
    <location>
        <begin position="12"/>
        <end position="143"/>
    </location>
</feature>
<organism evidence="12 13">
    <name type="scientific">Mizuhopecten yessoensis</name>
    <name type="common">Japanese scallop</name>
    <name type="synonym">Patinopecten yessoensis</name>
    <dbReference type="NCBI Taxonomy" id="6573"/>
    <lineage>
        <taxon>Eukaryota</taxon>
        <taxon>Metazoa</taxon>
        <taxon>Spiralia</taxon>
        <taxon>Lophotrochozoa</taxon>
        <taxon>Mollusca</taxon>
        <taxon>Bivalvia</taxon>
        <taxon>Autobranchia</taxon>
        <taxon>Pteriomorphia</taxon>
        <taxon>Pectinida</taxon>
        <taxon>Pectinoidea</taxon>
        <taxon>Pectinidae</taxon>
        <taxon>Mizuhopecten</taxon>
    </lineage>
</organism>
<dbReference type="GO" id="GO:0005681">
    <property type="term" value="C:spliceosomal complex"/>
    <property type="evidence" value="ECO:0007669"/>
    <property type="project" value="UniProtKB-KW"/>
</dbReference>
<dbReference type="CDD" id="cd13778">
    <property type="entry name" value="Aar2_C"/>
    <property type="match status" value="1"/>
</dbReference>
<comment type="function">
    <text evidence="1">Component of the U5 snRNP complex that is required for spliceosome assembly and for pre-mRNA splicing.</text>
</comment>
<evidence type="ECO:0000313" key="12">
    <source>
        <dbReference type="EMBL" id="OWF48151.1"/>
    </source>
</evidence>
<dbReference type="FunFam" id="2.60.34.20:FF:000001">
    <property type="entry name" value="protein AAR2 homolog"/>
    <property type="match status" value="1"/>
</dbReference>
<dbReference type="AlphaFoldDB" id="A0A210QHS6"/>
<keyword evidence="13" id="KW-1185">Reference proteome</keyword>
<dbReference type="GO" id="GO:0000244">
    <property type="term" value="P:spliceosomal tri-snRNP complex assembly"/>
    <property type="evidence" value="ECO:0007669"/>
    <property type="project" value="TreeGrafter"/>
</dbReference>
<dbReference type="Gene3D" id="1.25.40.550">
    <property type="entry name" value="Aar2, C-terminal domain-like"/>
    <property type="match status" value="1"/>
</dbReference>
<evidence type="ECO:0000313" key="13">
    <source>
        <dbReference type="Proteomes" id="UP000242188"/>
    </source>
</evidence>
<name>A0A210QHS6_MIZYE</name>
<accession>A0A210QHS6</accession>
<feature type="compositionally biased region" description="Polar residues" evidence="9">
    <location>
        <begin position="169"/>
        <end position="184"/>
    </location>
</feature>
<comment type="similarity">
    <text evidence="2">Belongs to the AAR2 family.</text>
</comment>
<evidence type="ECO:0000259" key="11">
    <source>
        <dbReference type="Pfam" id="PF20981"/>
    </source>
</evidence>
<evidence type="ECO:0000259" key="10">
    <source>
        <dbReference type="Pfam" id="PF05282"/>
    </source>
</evidence>
<comment type="subunit">
    <text evidence="8">Interacts with PRPF8 (via RNase H homology domain). Component of a U5 snRNP complex that contains PRPF8.</text>
</comment>
<dbReference type="STRING" id="6573.A0A210QHS6"/>
<dbReference type="Gene3D" id="2.60.34.20">
    <property type="match status" value="1"/>
</dbReference>
<feature type="region of interest" description="Disordered" evidence="9">
    <location>
        <begin position="158"/>
        <end position="186"/>
    </location>
</feature>
<evidence type="ECO:0000256" key="7">
    <source>
        <dbReference type="ARBA" id="ARBA00030625"/>
    </source>
</evidence>
<dbReference type="CDD" id="cd13777">
    <property type="entry name" value="Aar2_N"/>
    <property type="match status" value="1"/>
</dbReference>
<proteinExistence type="inferred from homology"/>
<dbReference type="InterPro" id="IPR033647">
    <property type="entry name" value="Aar2_N"/>
</dbReference>
<comment type="caution">
    <text evidence="12">The sequence shown here is derived from an EMBL/GenBank/DDBJ whole genome shotgun (WGS) entry which is preliminary data.</text>
</comment>
<dbReference type="InterPro" id="IPR033648">
    <property type="entry name" value="AAR2_C"/>
</dbReference>
<sequence>MDQEKAKVLFREGAILLFLDVPEGTEFGIDYNCWKVGPQFRGVKMIPPGIHFVYYSACNKEGEASPRTGFFYNFKQREIVVRRWDKTLEDIGKDAVSPEDLQRYHDNTQEMDKYLGPYPYNNYKTWVSLCGYITDELASRLSPETGKIVSVSQFVSDKSTSQSRKENNEINGSLNKSGTFTSDGPVSFQEAEDRLPEMKTTPGTSMRFSIIPKNKFPPGSSPAEITKHNIDLSYMLECILSTYCLENSNNILGEIQFSFICFLFGQVYDAFDQWKKLVHLLCSSEDALAKHTDLYLNLITVLHFQLKEIPEDFFVDIVSQDNFLTSTLREFFTNIESGQVNEILQKKGLKFRDHLTLKFKWDFTCAPEDDEPVVVSLVD</sequence>
<evidence type="ECO:0000256" key="3">
    <source>
        <dbReference type="ARBA" id="ARBA00016372"/>
    </source>
</evidence>
<evidence type="ECO:0000256" key="5">
    <source>
        <dbReference type="ARBA" id="ARBA00022728"/>
    </source>
</evidence>
<dbReference type="InterPro" id="IPR038516">
    <property type="entry name" value="AAR2_N_sf"/>
</dbReference>
<evidence type="ECO:0000256" key="9">
    <source>
        <dbReference type="SAM" id="MobiDB-lite"/>
    </source>
</evidence>
<dbReference type="OrthoDB" id="201752at2759"/>
<evidence type="ECO:0000256" key="1">
    <source>
        <dbReference type="ARBA" id="ARBA00003708"/>
    </source>
</evidence>
<dbReference type="InterPro" id="IPR007946">
    <property type="entry name" value="AAR2"/>
</dbReference>
<gene>
    <name evidence="12" type="ORF">KP79_PYT01231</name>
</gene>
<keyword evidence="4" id="KW-0507">mRNA processing</keyword>